<gene>
    <name evidence="6" type="ORF">N7452_009396</name>
</gene>
<name>A0A9W9Q8E1_PENBR</name>
<reference evidence="6" key="1">
    <citation type="submission" date="2022-12" db="EMBL/GenBank/DDBJ databases">
        <authorList>
            <person name="Petersen C."/>
        </authorList>
    </citation>
    <scope>NUCLEOTIDE SEQUENCE</scope>
    <source>
        <strain evidence="6">IBT 35673</strain>
    </source>
</reference>
<comment type="similarity">
    <text evidence="4">Belongs to the cyclophilin-type PPIase family.</text>
</comment>
<dbReference type="EC" id="5.2.1.8" evidence="4"/>
<dbReference type="InterPro" id="IPR044665">
    <property type="entry name" value="E_coli_cyclophilin_A-like"/>
</dbReference>
<evidence type="ECO:0000313" key="6">
    <source>
        <dbReference type="EMBL" id="KAJ5329006.1"/>
    </source>
</evidence>
<dbReference type="Gene3D" id="2.40.100.10">
    <property type="entry name" value="Cyclophilin-like"/>
    <property type="match status" value="1"/>
</dbReference>
<evidence type="ECO:0000259" key="5">
    <source>
        <dbReference type="PROSITE" id="PS50072"/>
    </source>
</evidence>
<evidence type="ECO:0000313" key="7">
    <source>
        <dbReference type="Proteomes" id="UP001147695"/>
    </source>
</evidence>
<dbReference type="PIRSF" id="PIRSF001467">
    <property type="entry name" value="Peptidylpro_ismrse"/>
    <property type="match status" value="1"/>
</dbReference>
<dbReference type="Proteomes" id="UP001147695">
    <property type="component" value="Unassembled WGS sequence"/>
</dbReference>
<protein>
    <recommendedName>
        <fullName evidence="4">Peptidyl-prolyl cis-trans isomerase</fullName>
        <shortName evidence="4">PPIase</shortName>
        <ecNumber evidence="4">5.2.1.8</ecNumber>
    </recommendedName>
</protein>
<reference evidence="6" key="2">
    <citation type="journal article" date="2023" name="IMA Fungus">
        <title>Comparative genomic study of the Penicillium genus elucidates a diverse pangenome and 15 lateral gene transfer events.</title>
        <authorList>
            <person name="Petersen C."/>
            <person name="Sorensen T."/>
            <person name="Nielsen M.R."/>
            <person name="Sondergaard T.E."/>
            <person name="Sorensen J.L."/>
            <person name="Fitzpatrick D.A."/>
            <person name="Frisvad J.C."/>
            <person name="Nielsen K.L."/>
        </authorList>
    </citation>
    <scope>NUCLEOTIDE SEQUENCE</scope>
    <source>
        <strain evidence="6">IBT 35673</strain>
    </source>
</reference>
<evidence type="ECO:0000256" key="4">
    <source>
        <dbReference type="RuleBase" id="RU363019"/>
    </source>
</evidence>
<sequence length="162" mass="17808">MVVSINTTFGRITIEIFSDKAPSTVQNFLDYCKDGFYNGTIFSRVVQGFTIQGGGFDLDMKQKQPRASIQNESDNGLKNTRGTVAMARSNEPHSANSQFFINLSDNDFLNFSDKSWGYCVFGRVVEGMEVIDQIAGVSTGSAHGYRDVPVNPIVVESVAVME</sequence>
<keyword evidence="2 4" id="KW-0697">Rotamase</keyword>
<dbReference type="InterPro" id="IPR002130">
    <property type="entry name" value="Cyclophilin-type_PPIase_dom"/>
</dbReference>
<dbReference type="PANTHER" id="PTHR43246">
    <property type="entry name" value="PEPTIDYL-PROLYL CIS-TRANS ISOMERASE CYP38, CHLOROPLASTIC"/>
    <property type="match status" value="1"/>
</dbReference>
<organism evidence="6 7">
    <name type="scientific">Penicillium brevicompactum</name>
    <dbReference type="NCBI Taxonomy" id="5074"/>
    <lineage>
        <taxon>Eukaryota</taxon>
        <taxon>Fungi</taxon>
        <taxon>Dikarya</taxon>
        <taxon>Ascomycota</taxon>
        <taxon>Pezizomycotina</taxon>
        <taxon>Eurotiomycetes</taxon>
        <taxon>Eurotiomycetidae</taxon>
        <taxon>Eurotiales</taxon>
        <taxon>Aspergillaceae</taxon>
        <taxon>Penicillium</taxon>
    </lineage>
</organism>
<dbReference type="CDD" id="cd01920">
    <property type="entry name" value="cyclophilin_EcCYP_like"/>
    <property type="match status" value="1"/>
</dbReference>
<dbReference type="InterPro" id="IPR029000">
    <property type="entry name" value="Cyclophilin-like_dom_sf"/>
</dbReference>
<keyword evidence="3 4" id="KW-0413">Isomerase</keyword>
<dbReference type="InterPro" id="IPR024936">
    <property type="entry name" value="Cyclophilin-type_PPIase"/>
</dbReference>
<dbReference type="PRINTS" id="PR00153">
    <property type="entry name" value="CSAPPISMRASE"/>
</dbReference>
<feature type="domain" description="PPIase cyclophilin-type" evidence="5">
    <location>
        <begin position="1"/>
        <end position="160"/>
    </location>
</feature>
<dbReference type="EMBL" id="JAPZBQ010000005">
    <property type="protein sequence ID" value="KAJ5329006.1"/>
    <property type="molecule type" value="Genomic_DNA"/>
</dbReference>
<proteinExistence type="inferred from homology"/>
<comment type="function">
    <text evidence="4">PPIases accelerate the folding of proteins. It catalyzes the cis-trans isomerization of proline imidic peptide bonds in oligopeptides.</text>
</comment>
<accession>A0A9W9Q8E1</accession>
<dbReference type="AlphaFoldDB" id="A0A9W9Q8E1"/>
<dbReference type="SUPFAM" id="SSF50891">
    <property type="entry name" value="Cyclophilin-like"/>
    <property type="match status" value="1"/>
</dbReference>
<dbReference type="GO" id="GO:0003755">
    <property type="term" value="F:peptidyl-prolyl cis-trans isomerase activity"/>
    <property type="evidence" value="ECO:0007669"/>
    <property type="project" value="UniProtKB-UniRule"/>
</dbReference>
<evidence type="ECO:0000256" key="1">
    <source>
        <dbReference type="ARBA" id="ARBA00000971"/>
    </source>
</evidence>
<dbReference type="PROSITE" id="PS50072">
    <property type="entry name" value="CSA_PPIASE_2"/>
    <property type="match status" value="1"/>
</dbReference>
<comment type="caution">
    <text evidence="6">The sequence shown here is derived from an EMBL/GenBank/DDBJ whole genome shotgun (WGS) entry which is preliminary data.</text>
</comment>
<evidence type="ECO:0000256" key="2">
    <source>
        <dbReference type="ARBA" id="ARBA00023110"/>
    </source>
</evidence>
<dbReference type="Pfam" id="PF00160">
    <property type="entry name" value="Pro_isomerase"/>
    <property type="match status" value="1"/>
</dbReference>
<evidence type="ECO:0000256" key="3">
    <source>
        <dbReference type="ARBA" id="ARBA00023235"/>
    </source>
</evidence>
<comment type="catalytic activity">
    <reaction evidence="1 4">
        <text>[protein]-peptidylproline (omega=180) = [protein]-peptidylproline (omega=0)</text>
        <dbReference type="Rhea" id="RHEA:16237"/>
        <dbReference type="Rhea" id="RHEA-COMP:10747"/>
        <dbReference type="Rhea" id="RHEA-COMP:10748"/>
        <dbReference type="ChEBI" id="CHEBI:83833"/>
        <dbReference type="ChEBI" id="CHEBI:83834"/>
        <dbReference type="EC" id="5.2.1.8"/>
    </reaction>
</comment>